<protein>
    <submittedName>
        <fullName evidence="5">DUF4976 domain-containing protein</fullName>
    </submittedName>
</protein>
<feature type="domain" description="Sulfatase N-terminal" evidence="4">
    <location>
        <begin position="5"/>
        <end position="392"/>
    </location>
</feature>
<dbReference type="InParanoid" id="A0A4R5DGL6"/>
<evidence type="ECO:0000256" key="1">
    <source>
        <dbReference type="ARBA" id="ARBA00008779"/>
    </source>
</evidence>
<dbReference type="GO" id="GO:0008484">
    <property type="term" value="F:sulfuric ester hydrolase activity"/>
    <property type="evidence" value="ECO:0007669"/>
    <property type="project" value="TreeGrafter"/>
</dbReference>
<comment type="caution">
    <text evidence="5">The sequence shown here is derived from an EMBL/GenBank/DDBJ whole genome shotgun (WGS) entry which is preliminary data.</text>
</comment>
<dbReference type="Gene3D" id="3.40.720.10">
    <property type="entry name" value="Alkaline Phosphatase, subunit A"/>
    <property type="match status" value="1"/>
</dbReference>
<dbReference type="PANTHER" id="PTHR45953">
    <property type="entry name" value="IDURONATE 2-SULFATASE"/>
    <property type="match status" value="1"/>
</dbReference>
<dbReference type="AlphaFoldDB" id="A0A4R5DGL6"/>
<evidence type="ECO:0000313" key="6">
    <source>
        <dbReference type="Proteomes" id="UP000294739"/>
    </source>
</evidence>
<reference evidence="5 6" key="1">
    <citation type="submission" date="2019-03" db="EMBL/GenBank/DDBJ databases">
        <title>Draft genome sequences of novel Actinobacteria.</title>
        <authorList>
            <person name="Sahin N."/>
            <person name="Ay H."/>
            <person name="Saygin H."/>
        </authorList>
    </citation>
    <scope>NUCLEOTIDE SEQUENCE [LARGE SCALE GENOMIC DNA]</scope>
    <source>
        <strain evidence="5 6">5K138</strain>
    </source>
</reference>
<sequence length="501" mass="56559">MTDTPNILLITTDQHHHRALGHHTPVLRTPHLDRIANEGARFDRAYCPNPLCSPSRSSLITGRYPSAHGCWTIGTSLDRESRTVGHLLGAAGYATSLIGKAHFEPLAATPDQPSLERAELLRDLAFWAGFHGPYYGFDHIELARNHADERWAGQHYALWMESHGLANWREFFRGGSHYTPREHVWDLPEESHYTHFVAERTIAAMDSAVGAGRPFFTWASFQDPHPPYLVPEPWASMYSPDDVQPGTLADGELEAMPEWFGLTQEDDPDFSAWQETEHANHGFVGHRVEPDRLRRDLAVYYGMISLVDAGIGRLLDHLERQGLAGETLVVFTTDHGHFLGQHGLTAKGPFHYEDLIRIPMLARYPGRIPAGSQVTALQSLIDLAPTFLRAAGLPVPGDMQGVDQLDVWCGTREPAREHVLVENRHQPTAVHIRTYVDERYKMTLYRDQPAGELFDLQRDPGELRNLFDDPSHAELRAEVSHRFLNAEIRREASKYERIAVA</sequence>
<evidence type="ECO:0000313" key="5">
    <source>
        <dbReference type="EMBL" id="TDE09855.1"/>
    </source>
</evidence>
<evidence type="ECO:0000259" key="4">
    <source>
        <dbReference type="Pfam" id="PF00884"/>
    </source>
</evidence>
<keyword evidence="6" id="KW-1185">Reference proteome</keyword>
<dbReference type="InterPro" id="IPR000917">
    <property type="entry name" value="Sulfatase_N"/>
</dbReference>
<keyword evidence="3" id="KW-0378">Hydrolase</keyword>
<dbReference type="EMBL" id="SMKZ01000016">
    <property type="protein sequence ID" value="TDE09855.1"/>
    <property type="molecule type" value="Genomic_DNA"/>
</dbReference>
<gene>
    <name evidence="5" type="ORF">E1269_12810</name>
</gene>
<dbReference type="GO" id="GO:0005737">
    <property type="term" value="C:cytoplasm"/>
    <property type="evidence" value="ECO:0007669"/>
    <property type="project" value="TreeGrafter"/>
</dbReference>
<dbReference type="InterPro" id="IPR024607">
    <property type="entry name" value="Sulfatase_CS"/>
</dbReference>
<name>A0A4R5DGL6_9ACTN</name>
<dbReference type="InterPro" id="IPR017850">
    <property type="entry name" value="Alkaline_phosphatase_core_sf"/>
</dbReference>
<dbReference type="SUPFAM" id="SSF53649">
    <property type="entry name" value="Alkaline phosphatase-like"/>
    <property type="match status" value="1"/>
</dbReference>
<dbReference type="Proteomes" id="UP000294739">
    <property type="component" value="Unassembled WGS sequence"/>
</dbReference>
<dbReference type="PROSITE" id="PS00523">
    <property type="entry name" value="SULFATASE_1"/>
    <property type="match status" value="1"/>
</dbReference>
<keyword evidence="2" id="KW-0479">Metal-binding</keyword>
<accession>A0A4R5DGL6</accession>
<proteinExistence type="inferred from homology"/>
<dbReference type="PANTHER" id="PTHR45953:SF1">
    <property type="entry name" value="IDURONATE 2-SULFATASE"/>
    <property type="match status" value="1"/>
</dbReference>
<dbReference type="Pfam" id="PF00884">
    <property type="entry name" value="Sulfatase"/>
    <property type="match status" value="1"/>
</dbReference>
<evidence type="ECO:0000256" key="3">
    <source>
        <dbReference type="ARBA" id="ARBA00022801"/>
    </source>
</evidence>
<evidence type="ECO:0000256" key="2">
    <source>
        <dbReference type="ARBA" id="ARBA00022723"/>
    </source>
</evidence>
<organism evidence="5 6">
    <name type="scientific">Jiangella asiatica</name>
    <dbReference type="NCBI Taxonomy" id="2530372"/>
    <lineage>
        <taxon>Bacteria</taxon>
        <taxon>Bacillati</taxon>
        <taxon>Actinomycetota</taxon>
        <taxon>Actinomycetes</taxon>
        <taxon>Jiangellales</taxon>
        <taxon>Jiangellaceae</taxon>
        <taxon>Jiangella</taxon>
    </lineage>
</organism>
<comment type="similarity">
    <text evidence="1">Belongs to the sulfatase family.</text>
</comment>
<dbReference type="GO" id="GO:0046872">
    <property type="term" value="F:metal ion binding"/>
    <property type="evidence" value="ECO:0007669"/>
    <property type="project" value="UniProtKB-KW"/>
</dbReference>
<dbReference type="RefSeq" id="WP_131895026.1">
    <property type="nucleotide sequence ID" value="NZ_SMKZ01000016.1"/>
</dbReference>
<dbReference type="OrthoDB" id="9777306at2"/>